<keyword evidence="1" id="KW-1133">Transmembrane helix</keyword>
<dbReference type="EMBL" id="QVQW01000081">
    <property type="protein sequence ID" value="RKU41152.1"/>
    <property type="molecule type" value="Genomic_DNA"/>
</dbReference>
<feature type="transmembrane region" description="Helical" evidence="1">
    <location>
        <begin position="97"/>
        <end position="117"/>
    </location>
</feature>
<keyword evidence="1" id="KW-0812">Transmembrane</keyword>
<organism evidence="2 3">
    <name type="scientific">Coniochaeta pulveracea</name>
    <dbReference type="NCBI Taxonomy" id="177199"/>
    <lineage>
        <taxon>Eukaryota</taxon>
        <taxon>Fungi</taxon>
        <taxon>Dikarya</taxon>
        <taxon>Ascomycota</taxon>
        <taxon>Pezizomycotina</taxon>
        <taxon>Sordariomycetes</taxon>
        <taxon>Sordariomycetidae</taxon>
        <taxon>Coniochaetales</taxon>
        <taxon>Coniochaetaceae</taxon>
        <taxon>Coniochaeta</taxon>
    </lineage>
</organism>
<evidence type="ECO:0000256" key="1">
    <source>
        <dbReference type="SAM" id="Phobius"/>
    </source>
</evidence>
<sequence length="276" mass="31579">MQCSVSQPSLPPSSLPPRSKHLWLYRISHAAPPLFVAPPFYFPNTVPPVTSTSKLFLTVKMFGFREDTSPLYEQLPTGETKTLAPQHHRNPPWTQRVFYLLVVLWNIVLLTGAVYGLKSYLTTRHLGPVIKPISCDCGASIAEPKSLGRKYDTLSVSWLPPQCRDDALAEEFNHAVTALADKAIPEAQFWTSFGWHVAHCSFYWRKEYRMRARGLEMEQRRLWGSEGTGLVGLGRRRRRSLRWGMNMTGIIMVEYVKIYSQWTALTQSRKISYDTS</sequence>
<comment type="caution">
    <text evidence="2">The sequence shown here is derived from an EMBL/GenBank/DDBJ whole genome shotgun (WGS) entry which is preliminary data.</text>
</comment>
<evidence type="ECO:0000313" key="3">
    <source>
        <dbReference type="Proteomes" id="UP000275385"/>
    </source>
</evidence>
<keyword evidence="3" id="KW-1185">Reference proteome</keyword>
<keyword evidence="1" id="KW-0472">Membrane</keyword>
<dbReference type="PANTHER" id="PTHR35896">
    <property type="entry name" value="IG-LIKE DOMAIN-CONTAINING PROTEIN"/>
    <property type="match status" value="1"/>
</dbReference>
<proteinExistence type="predicted"/>
<name>A0A420XZP9_9PEZI</name>
<dbReference type="InterPro" id="IPR053008">
    <property type="entry name" value="Phomopsin_biosynth_assoc"/>
</dbReference>
<dbReference type="PANTHER" id="PTHR35896:SF3">
    <property type="entry name" value="MAJOR FACILITATOR SUPERFAMILY TRANSPORTER"/>
    <property type="match status" value="1"/>
</dbReference>
<accession>A0A420XZP9</accession>
<protein>
    <submittedName>
        <fullName evidence="2">Uncharacterized protein</fullName>
    </submittedName>
</protein>
<dbReference type="OrthoDB" id="3501153at2759"/>
<reference evidence="2 3" key="1">
    <citation type="submission" date="2018-08" db="EMBL/GenBank/DDBJ databases">
        <title>Draft genome of the lignicolous fungus Coniochaeta pulveracea.</title>
        <authorList>
            <person name="Borstlap C.J."/>
            <person name="De Witt R.N."/>
            <person name="Botha A."/>
            <person name="Volschenk H."/>
        </authorList>
    </citation>
    <scope>NUCLEOTIDE SEQUENCE [LARGE SCALE GENOMIC DNA]</scope>
    <source>
        <strain evidence="2 3">CAB683</strain>
    </source>
</reference>
<evidence type="ECO:0000313" key="2">
    <source>
        <dbReference type="EMBL" id="RKU41152.1"/>
    </source>
</evidence>
<dbReference type="AlphaFoldDB" id="A0A420XZP9"/>
<dbReference type="Proteomes" id="UP000275385">
    <property type="component" value="Unassembled WGS sequence"/>
</dbReference>
<gene>
    <name evidence="2" type="ORF">DL546_002646</name>
</gene>